<name>D9QK02_BRESC</name>
<evidence type="ECO:0000256" key="1">
    <source>
        <dbReference type="SAM" id="Phobius"/>
    </source>
</evidence>
<keyword evidence="1" id="KW-0472">Membrane</keyword>
<dbReference type="Proteomes" id="UP000002696">
    <property type="component" value="Chromosome"/>
</dbReference>
<dbReference type="OrthoDB" id="9792534at2"/>
<proteinExistence type="predicted"/>
<feature type="domain" description="Fatty acid desaturase" evidence="2">
    <location>
        <begin position="139"/>
        <end position="246"/>
    </location>
</feature>
<dbReference type="InParanoid" id="D9QK02"/>
<evidence type="ECO:0000313" key="4">
    <source>
        <dbReference type="Proteomes" id="UP000002696"/>
    </source>
</evidence>
<dbReference type="InterPro" id="IPR005804">
    <property type="entry name" value="FA_desaturase_dom"/>
</dbReference>
<evidence type="ECO:0000259" key="2">
    <source>
        <dbReference type="Pfam" id="PF00487"/>
    </source>
</evidence>
<dbReference type="BioCyc" id="BSUB633149:G1GM8-2276-MONOMER"/>
<gene>
    <name evidence="3" type="ordered locus">Bresu_2277</name>
</gene>
<keyword evidence="1" id="KW-0812">Transmembrane</keyword>
<feature type="transmembrane region" description="Helical" evidence="1">
    <location>
        <begin position="7"/>
        <end position="28"/>
    </location>
</feature>
<keyword evidence="1" id="KW-1133">Transmembrane helix</keyword>
<dbReference type="AlphaFoldDB" id="D9QK02"/>
<accession>D9QK02</accession>
<feature type="transmembrane region" description="Helical" evidence="1">
    <location>
        <begin position="34"/>
        <end position="59"/>
    </location>
</feature>
<evidence type="ECO:0000313" key="3">
    <source>
        <dbReference type="EMBL" id="ADL01587.1"/>
    </source>
</evidence>
<dbReference type="EMBL" id="CP002102">
    <property type="protein sequence ID" value="ADL01587.1"/>
    <property type="molecule type" value="Genomic_DNA"/>
</dbReference>
<dbReference type="KEGG" id="bsb:Bresu_2277"/>
<reference evidence="4" key="1">
    <citation type="journal article" date="2011" name="J. Bacteriol.">
        <title>Genome sequences of eight morphologically diverse alphaproteobacteria.</title>
        <authorList>
            <consortium name="US DOE Joint Genome Institute"/>
            <person name="Brown P.J."/>
            <person name="Kysela D.T."/>
            <person name="Buechlein A."/>
            <person name="Hemmerich C."/>
            <person name="Brun Y.V."/>
        </authorList>
    </citation>
    <scope>NUCLEOTIDE SEQUENCE [LARGE SCALE GENOMIC DNA]</scope>
    <source>
        <strain evidence="4">ATCC 15264 / DSM 4735 / LMG 14903 / NBRC 16000 / CB 81</strain>
    </source>
</reference>
<dbReference type="GO" id="GO:0006629">
    <property type="term" value="P:lipid metabolic process"/>
    <property type="evidence" value="ECO:0007669"/>
    <property type="project" value="InterPro"/>
</dbReference>
<feature type="transmembrane region" description="Helical" evidence="1">
    <location>
        <begin position="134"/>
        <end position="155"/>
    </location>
</feature>
<protein>
    <submittedName>
        <fullName evidence="3">Fatty acid desaturase</fullName>
    </submittedName>
</protein>
<keyword evidence="4" id="KW-1185">Reference proteome</keyword>
<dbReference type="STRING" id="633149.Bresu_2277"/>
<dbReference type="eggNOG" id="COG3239">
    <property type="taxonomic scope" value="Bacteria"/>
</dbReference>
<sequence>MSPGRQTAIGLTLALLIVGGWLTLHIWGVFFQSLAWPAVALAPLLILAQSWLGAGMFIVAHDSMHGSLAPGRPRLNAAIGQLCVGAYAAFSYRTLNVCHHQHHRAPGSAADPDFHADRPEAFGPWFMAFFTRYFGLRELLIVSAVVGIYLFVLKASPLNMMLFWGLPAIVSALQLFVFGTWLPHRHEAHGADFIDRHNARTLQMPWILSLLTCFHFGLHHEHHSSPATPWWRLPTLHREGLRPASTEQV</sequence>
<feature type="transmembrane region" description="Helical" evidence="1">
    <location>
        <begin position="161"/>
        <end position="182"/>
    </location>
</feature>
<dbReference type="Pfam" id="PF00487">
    <property type="entry name" value="FA_desaturase"/>
    <property type="match status" value="2"/>
</dbReference>
<organism evidence="3 4">
    <name type="scientific">Brevundimonas subvibrioides (strain ATCC 15264 / DSM 4735 / LMG 14903 / NBRC 16000 / CB 81)</name>
    <name type="common">Caulobacter subvibrioides</name>
    <dbReference type="NCBI Taxonomy" id="633149"/>
    <lineage>
        <taxon>Bacteria</taxon>
        <taxon>Pseudomonadati</taxon>
        <taxon>Pseudomonadota</taxon>
        <taxon>Alphaproteobacteria</taxon>
        <taxon>Caulobacterales</taxon>
        <taxon>Caulobacteraceae</taxon>
        <taxon>Brevundimonas</taxon>
    </lineage>
</organism>
<feature type="domain" description="Fatty acid desaturase" evidence="2">
    <location>
        <begin position="35"/>
        <end position="136"/>
    </location>
</feature>
<dbReference type="HOGENOM" id="CLU_076576_0_0_5"/>
<dbReference type="RefSeq" id="WP_013269688.1">
    <property type="nucleotide sequence ID" value="NC_014375.1"/>
</dbReference>